<evidence type="ECO:0000313" key="3">
    <source>
        <dbReference type="Proteomes" id="UP001159364"/>
    </source>
</evidence>
<dbReference type="Proteomes" id="UP001159364">
    <property type="component" value="Linkage Group LG12"/>
</dbReference>
<comment type="caution">
    <text evidence="2">The sequence shown here is derived from an EMBL/GenBank/DDBJ whole genome shotgun (WGS) entry which is preliminary data.</text>
</comment>
<keyword evidence="1" id="KW-0812">Transmembrane</keyword>
<reference evidence="2 3" key="1">
    <citation type="submission" date="2021-09" db="EMBL/GenBank/DDBJ databases">
        <title>Genomic insights and catalytic innovation underlie evolution of tropane alkaloids biosynthesis.</title>
        <authorList>
            <person name="Wang Y.-J."/>
            <person name="Tian T."/>
            <person name="Huang J.-P."/>
            <person name="Huang S.-X."/>
        </authorList>
    </citation>
    <scope>NUCLEOTIDE SEQUENCE [LARGE SCALE GENOMIC DNA]</scope>
    <source>
        <strain evidence="2">KIB-2018</strain>
        <tissue evidence="2">Leaf</tissue>
    </source>
</reference>
<dbReference type="PANTHER" id="PTHR14241">
    <property type="entry name" value="INTERFERON-INDUCED PROTEIN 44"/>
    <property type="match status" value="1"/>
</dbReference>
<dbReference type="PANTHER" id="PTHR14241:SF32">
    <property type="entry name" value="VWFA DOMAIN-CONTAINING PROTEIN-RELATED"/>
    <property type="match status" value="1"/>
</dbReference>
<dbReference type="InterPro" id="IPR027417">
    <property type="entry name" value="P-loop_NTPase"/>
</dbReference>
<dbReference type="EMBL" id="JAIWQS010000012">
    <property type="protein sequence ID" value="KAJ8749332.1"/>
    <property type="molecule type" value="Genomic_DNA"/>
</dbReference>
<accession>A0AAV8SAU1</accession>
<dbReference type="AlphaFoldDB" id="A0AAV8SAU1"/>
<keyword evidence="1" id="KW-1133">Transmembrane helix</keyword>
<feature type="transmembrane region" description="Helical" evidence="1">
    <location>
        <begin position="393"/>
        <end position="414"/>
    </location>
</feature>
<dbReference type="SUPFAM" id="SSF52540">
    <property type="entry name" value="P-loop containing nucleoside triphosphate hydrolases"/>
    <property type="match status" value="1"/>
</dbReference>
<keyword evidence="1" id="KW-0472">Membrane</keyword>
<gene>
    <name evidence="2" type="ORF">K2173_018816</name>
</gene>
<protein>
    <submittedName>
        <fullName evidence="2">Uncharacterized protein</fullName>
    </submittedName>
</protein>
<proteinExistence type="predicted"/>
<keyword evidence="3" id="KW-1185">Reference proteome</keyword>
<evidence type="ECO:0000313" key="2">
    <source>
        <dbReference type="EMBL" id="KAJ8749332.1"/>
    </source>
</evidence>
<name>A0AAV8SAU1_9ROSI</name>
<sequence length="437" mass="50241">MGGDRAMPSSLCFDEESFDDIELSELSFSLDPTFNRRESKPDSCSIIDDAIEEVDETPSREHELVYEELERRISPNLLEIQANKKRRFNTYRDVLKTYDHLLQGSQSLKKEKGKILSYSPGRWVEKVGGLNLSNYDVPDTTTLLLIGPKGSGKSSLINRISKFFEDGIFACERAQVSYDSSTGDGTFFLHEYMIPRNSSSFCLYDTRSLLDNSSDNYEMLKNWITNGVRHGELILRPSDDSSLRTRLKHKARKSRYVSSRARMVNFVIFVVNGVEVLRLMEGNCDTLEGGKFKQMTTTFNCPYLSFKDDKPVVVVTHGDLLSIADRARIRVYLGQLLGIPPAKQIFDIPESFDPVTGLMIVNMLRYCLEHADKNLPHKNWLVKKVCKISISTWIYIFVILSMAILSIYMQYLHIGRSVKSKEKFHVDWHNIRHLWLE</sequence>
<organism evidence="2 3">
    <name type="scientific">Erythroxylum novogranatense</name>
    <dbReference type="NCBI Taxonomy" id="1862640"/>
    <lineage>
        <taxon>Eukaryota</taxon>
        <taxon>Viridiplantae</taxon>
        <taxon>Streptophyta</taxon>
        <taxon>Embryophyta</taxon>
        <taxon>Tracheophyta</taxon>
        <taxon>Spermatophyta</taxon>
        <taxon>Magnoliopsida</taxon>
        <taxon>eudicotyledons</taxon>
        <taxon>Gunneridae</taxon>
        <taxon>Pentapetalae</taxon>
        <taxon>rosids</taxon>
        <taxon>fabids</taxon>
        <taxon>Malpighiales</taxon>
        <taxon>Erythroxylaceae</taxon>
        <taxon>Erythroxylum</taxon>
    </lineage>
</organism>
<dbReference type="Gene3D" id="3.40.50.300">
    <property type="entry name" value="P-loop containing nucleotide triphosphate hydrolases"/>
    <property type="match status" value="1"/>
</dbReference>
<evidence type="ECO:0000256" key="1">
    <source>
        <dbReference type="SAM" id="Phobius"/>
    </source>
</evidence>